<dbReference type="EMBL" id="CP017316">
    <property type="protein sequence ID" value="AOT59240.1"/>
    <property type="molecule type" value="Genomic_DNA"/>
</dbReference>
<gene>
    <name evidence="3" type="ORF">A4G23_02076</name>
</gene>
<name>A0A1D8G1A6_9ACTN</name>
<dbReference type="AlphaFoldDB" id="A0A1D8G1A6"/>
<keyword evidence="2" id="KW-0732">Signal</keyword>
<protein>
    <recommendedName>
        <fullName evidence="5">DUF732 domain-containing protein</fullName>
    </recommendedName>
</protein>
<feature type="compositionally biased region" description="Low complexity" evidence="1">
    <location>
        <begin position="54"/>
        <end position="75"/>
    </location>
</feature>
<evidence type="ECO:0000313" key="3">
    <source>
        <dbReference type="EMBL" id="AOT59240.1"/>
    </source>
</evidence>
<dbReference type="PATRIC" id="fig|285473.5.peg.2161"/>
<evidence type="ECO:0000256" key="2">
    <source>
        <dbReference type="SAM" id="SignalP"/>
    </source>
</evidence>
<evidence type="ECO:0000313" key="4">
    <source>
        <dbReference type="Proteomes" id="UP000095349"/>
    </source>
</evidence>
<dbReference type="STRING" id="285473.A4G23_02076"/>
<feature type="chain" id="PRO_5038477122" description="DUF732 domain-containing protein" evidence="2">
    <location>
        <begin position="26"/>
        <end position="247"/>
    </location>
</feature>
<dbReference type="GeneID" id="91403627"/>
<dbReference type="Proteomes" id="UP000095349">
    <property type="component" value="Chromosome"/>
</dbReference>
<keyword evidence="4" id="KW-1185">Reference proteome</keyword>
<feature type="compositionally biased region" description="Low complexity" evidence="1">
    <location>
        <begin position="31"/>
        <end position="46"/>
    </location>
</feature>
<dbReference type="PROSITE" id="PS51257">
    <property type="entry name" value="PROKAR_LIPOPROTEIN"/>
    <property type="match status" value="1"/>
</dbReference>
<proteinExistence type="predicted"/>
<dbReference type="KEGG" id="srn:A4G23_02076"/>
<dbReference type="OrthoDB" id="4338372at2"/>
<evidence type="ECO:0000256" key="1">
    <source>
        <dbReference type="SAM" id="MobiDB-lite"/>
    </source>
</evidence>
<reference evidence="3 4" key="1">
    <citation type="submission" date="2016-09" db="EMBL/GenBank/DDBJ databases">
        <title>Streptomyces rubrolavendulae MJM4426 Genome sequencing and assembly.</title>
        <authorList>
            <person name="Kim J.-G."/>
        </authorList>
    </citation>
    <scope>NUCLEOTIDE SEQUENCE [LARGE SCALE GENOMIC DNA]</scope>
    <source>
        <strain evidence="3 4">MJM4426</strain>
    </source>
</reference>
<feature type="region of interest" description="Disordered" evidence="1">
    <location>
        <begin position="21"/>
        <end position="106"/>
    </location>
</feature>
<organism evidence="3 4">
    <name type="scientific">Streptomyces rubrolavendulae</name>
    <dbReference type="NCBI Taxonomy" id="285473"/>
    <lineage>
        <taxon>Bacteria</taxon>
        <taxon>Bacillati</taxon>
        <taxon>Actinomycetota</taxon>
        <taxon>Actinomycetes</taxon>
        <taxon>Kitasatosporales</taxon>
        <taxon>Streptomycetaceae</taxon>
        <taxon>Streptomyces</taxon>
    </lineage>
</organism>
<feature type="signal peptide" evidence="2">
    <location>
        <begin position="1"/>
        <end position="25"/>
    </location>
</feature>
<sequence>MRTPLRRSAASLVLAAALAAGCSSGGGSGRTEAAPTASAPSLSAAERVAGEQDGTAPTGGPTASAPARPTASGAPDGPVHGPSAPAGPVRPDAALTPATGTFTPQEKKYLSGRVPVAADPAAVLDIGRETCQRLSRTARHDKDAAAAAVVAGDVRDAADAVAHLCPDQRPVLDAARGGYPDGTHASPAAGRYRSVSAGPDCTWQITDARGTQLAAGPAPGATAPHTLTVPAGAAGLQSTGCYAWLRA</sequence>
<evidence type="ECO:0008006" key="5">
    <source>
        <dbReference type="Google" id="ProtNLM"/>
    </source>
</evidence>
<accession>A0A1D8G1A6</accession>
<dbReference type="RefSeq" id="WP_031131207.1">
    <property type="nucleotide sequence ID" value="NZ_CP017316.1"/>
</dbReference>